<dbReference type="InterPro" id="IPR002711">
    <property type="entry name" value="HNH"/>
</dbReference>
<dbReference type="EMBL" id="JBHSWV010000432">
    <property type="protein sequence ID" value="MFC6767833.1"/>
    <property type="molecule type" value="Genomic_DNA"/>
</dbReference>
<dbReference type="Pfam" id="PF01844">
    <property type="entry name" value="HNH"/>
    <property type="match status" value="1"/>
</dbReference>
<dbReference type="GO" id="GO:0004519">
    <property type="term" value="F:endonuclease activity"/>
    <property type="evidence" value="ECO:0007669"/>
    <property type="project" value="UniProtKB-KW"/>
</dbReference>
<evidence type="ECO:0000313" key="5">
    <source>
        <dbReference type="Proteomes" id="UP001596383"/>
    </source>
</evidence>
<evidence type="ECO:0000256" key="1">
    <source>
        <dbReference type="SAM" id="MobiDB-lite"/>
    </source>
</evidence>
<dbReference type="AlphaFoldDB" id="A0ABD5SRT2"/>
<keyword evidence="4" id="KW-0540">Nuclease</keyword>
<feature type="region of interest" description="Disordered" evidence="1">
    <location>
        <begin position="179"/>
        <end position="200"/>
    </location>
</feature>
<dbReference type="Gene3D" id="1.10.30.50">
    <property type="match status" value="1"/>
</dbReference>
<evidence type="ECO:0000256" key="2">
    <source>
        <dbReference type="SAM" id="Phobius"/>
    </source>
</evidence>
<name>A0ABD5SRT2_9EURY</name>
<feature type="transmembrane region" description="Helical" evidence="2">
    <location>
        <begin position="138"/>
        <end position="159"/>
    </location>
</feature>
<feature type="domain" description="HNH nuclease" evidence="3">
    <location>
        <begin position="201"/>
        <end position="252"/>
    </location>
</feature>
<keyword evidence="4" id="KW-0378">Hydrolase</keyword>
<keyword evidence="4" id="KW-0255">Endonuclease</keyword>
<comment type="caution">
    <text evidence="4">The sequence shown here is derived from an EMBL/GenBank/DDBJ whole genome shotgun (WGS) entry which is preliminary data.</text>
</comment>
<accession>A0ABD5SRT2</accession>
<proteinExistence type="predicted"/>
<organism evidence="4 5">
    <name type="scientific">Natrinema soli</name>
    <dbReference type="NCBI Taxonomy" id="1930624"/>
    <lineage>
        <taxon>Archaea</taxon>
        <taxon>Methanobacteriati</taxon>
        <taxon>Methanobacteriota</taxon>
        <taxon>Stenosarchaea group</taxon>
        <taxon>Halobacteria</taxon>
        <taxon>Halobacteriales</taxon>
        <taxon>Natrialbaceae</taxon>
        <taxon>Natrinema</taxon>
    </lineage>
</organism>
<keyword evidence="5" id="KW-1185">Reference proteome</keyword>
<keyword evidence="2" id="KW-1133">Transmembrane helix</keyword>
<protein>
    <submittedName>
        <fullName evidence="4">HNH endonuclease</fullName>
    </submittedName>
</protein>
<dbReference type="CDD" id="cd00085">
    <property type="entry name" value="HNHc"/>
    <property type="match status" value="1"/>
</dbReference>
<feature type="transmembrane region" description="Helical" evidence="2">
    <location>
        <begin position="113"/>
        <end position="132"/>
    </location>
</feature>
<sequence length="273" mass="29066">MGVVRRDGDWRLEKLENGVYAITFDNALEAKVVTSDYDPGIYDERFDITAPVHEVDSFQDAVDLLEQFASSGNPSPMGGLGGFGNSDGGIELEFPGDGVSDGESGIGDLPPGGISLVLLIAGGIVVFSSGLALDSISLLIGITMLVSGIAIIGWVLVLAQRDGVSAAIKFLSTIEDDSKVQKKDSQSSNGPEKTPPTPQSLKDELYFERAGQQCEWCNNRTDQPEVHHITPRSEGGPNEPSNLIVLCPGCHAKADRGAISKTKLQSKVRRIAQ</sequence>
<gene>
    <name evidence="4" type="ORF">ACFQE6_23415</name>
</gene>
<keyword evidence="2" id="KW-0472">Membrane</keyword>
<dbReference type="InterPro" id="IPR003615">
    <property type="entry name" value="HNH_nuc"/>
</dbReference>
<reference evidence="4 5" key="1">
    <citation type="journal article" date="2019" name="Int. J. Syst. Evol. Microbiol.">
        <title>The Global Catalogue of Microorganisms (GCM) 10K type strain sequencing project: providing services to taxonomists for standard genome sequencing and annotation.</title>
        <authorList>
            <consortium name="The Broad Institute Genomics Platform"/>
            <consortium name="The Broad Institute Genome Sequencing Center for Infectious Disease"/>
            <person name="Wu L."/>
            <person name="Ma J."/>
        </authorList>
    </citation>
    <scope>NUCLEOTIDE SEQUENCE [LARGE SCALE GENOMIC DNA]</scope>
    <source>
        <strain evidence="4 5">LMG 29247</strain>
    </source>
</reference>
<keyword evidence="2" id="KW-0812">Transmembrane</keyword>
<evidence type="ECO:0000259" key="3">
    <source>
        <dbReference type="SMART" id="SM00507"/>
    </source>
</evidence>
<dbReference type="RefSeq" id="WP_273740692.1">
    <property type="nucleotide sequence ID" value="NZ_JAQIVI010000432.1"/>
</dbReference>
<dbReference type="SMART" id="SM00507">
    <property type="entry name" value="HNHc"/>
    <property type="match status" value="1"/>
</dbReference>
<evidence type="ECO:0000313" key="4">
    <source>
        <dbReference type="EMBL" id="MFC6767833.1"/>
    </source>
</evidence>
<dbReference type="Proteomes" id="UP001596383">
    <property type="component" value="Unassembled WGS sequence"/>
</dbReference>